<feature type="region of interest" description="Disordered" evidence="1">
    <location>
        <begin position="578"/>
        <end position="640"/>
    </location>
</feature>
<feature type="domain" description="BRCT" evidence="2">
    <location>
        <begin position="1302"/>
        <end position="1408"/>
    </location>
</feature>
<comment type="caution">
    <text evidence="3">The sequence shown here is derived from an EMBL/GenBank/DDBJ whole genome shotgun (WGS) entry which is preliminary data.</text>
</comment>
<feature type="compositionally biased region" description="Polar residues" evidence="1">
    <location>
        <begin position="604"/>
        <end position="633"/>
    </location>
</feature>
<dbReference type="OrthoDB" id="5997366at2759"/>
<evidence type="ECO:0000256" key="1">
    <source>
        <dbReference type="SAM" id="MobiDB-lite"/>
    </source>
</evidence>
<feature type="compositionally biased region" description="Basic residues" evidence="1">
    <location>
        <begin position="431"/>
        <end position="441"/>
    </location>
</feature>
<evidence type="ECO:0000313" key="3">
    <source>
        <dbReference type="EMBL" id="KAJ8035492.1"/>
    </source>
</evidence>
<keyword evidence="4" id="KW-1185">Reference proteome</keyword>
<dbReference type="PROSITE" id="PS50096">
    <property type="entry name" value="IQ"/>
    <property type="match status" value="1"/>
</dbReference>
<dbReference type="EMBL" id="JAIZAY010000010">
    <property type="protein sequence ID" value="KAJ8035492.1"/>
    <property type="molecule type" value="Genomic_DNA"/>
</dbReference>
<dbReference type="PROSITE" id="PS50172">
    <property type="entry name" value="BRCT"/>
    <property type="match status" value="1"/>
</dbReference>
<feature type="region of interest" description="Disordered" evidence="1">
    <location>
        <begin position="348"/>
        <end position="468"/>
    </location>
</feature>
<feature type="compositionally biased region" description="Basic and acidic residues" evidence="1">
    <location>
        <begin position="583"/>
        <end position="603"/>
    </location>
</feature>
<proteinExistence type="predicted"/>
<sequence>MNLFHFRNGKSCLYHDWHGFSCAVDALLDLYYYGIFKFIKGIKKDRRKDLNKYLFDICQQRDRGTRPSCVLREPVWQWLVQNLGNAYHPKGRNDAEIFAGFQELSKSSLFGVELRTESKCCGMIKPKEIELSMLTLSIACTNEADGDIAKAIEIQMNNSVYSSLPMCSTCNKRCAFLSGRICVSDFLIVEIGAVDAKNVQNPPVQIFENINLFGCKFELTSAVLMEPNHFLTAVTVDNGFCILDGVKANPVMYSNFASAVSGFNSLNTVCITSPTSKYGVHILVYRKLSSELSDVPLKLAPKTKSKEPLISVKECIDLTQSSDSVTGHSSGKSQGSIRIHVDQQSINLKRDHSSQHSPGKLSKNQTSSQGFQAMTSKKQGSSPKVRNESGQTKIQKLDCNTDTNQRVHKSAPLTGTPESSCKSHKAESSKQKKTPQSKKKTNPIQTSAQVSVKKEFSKEKKSGNEKEMPVFSETPRVCTEGNNLLLSGCSIPFIQRDGETFLKCPEVFTLLGIAKHLRKEGYKFIDKRLEKLGFNPSICFILSGKRRKYFSINAANALADKNKNSHWKSTPQTIIGVMSSGFPKEKQKNDIRLDKNVSNEDSRPPSSGDTVTNQSSEYGLNSTSGTSNYSASTPHKRKFKGLPRKRLFESSLSTNVGKKKMKQVLRTRLKNCFRMLFGGDKKKMLECFSSLIHSGQKQKDFHGVFSKKDVEAILSGVPTVGKKARKCTNLYADITHSASISADDLIYIQENLSGSRMTEELRRRLPGVIPSKSAEYLQKKQYNREFQAVLLPRRTACGWRIDPHRLTEVLLFHYHGLLTKLKIKIYGDGREIGGRPSTFIALSLLNNELALYGLSYQSPKEIFPVTIFYEKDNRDSLEQNLGCDNSNWLNEFLSSRQKCGDEVFLTGDEMFLEHMLDGSGELSPSSDSGWNIYSKMRKEQKGDVAISGLRTDLDLQVDREHPDSILSCIPVKNTVLCLLHALARSVEKLVTLVVSDIVSKANIKTASGGDGLAYKMEKIANLEENINRRGVRQGTFSISFDSGGNLKPIKLNKDHALTIIAPSPNESCADFRNVLHNVLSDIQIHVNLMPHVKNFLKLPPSFTEYELVSSIWKHFYHMVEILKVDNAPVLKDGKHVGSVDPQDYTWGYTEDDKRLFKYHAEYFYQAFKLKYSAQEFTPYMIKLVDMGQYFIHHLPLSLGRFQAEGGEHVNYMHNSFYYHHTTRHGGKNQQDPIVAIFRNMWKNLCYSIDNGDESIESKEAAELFKSYKSRHLAAVTIQSFVRGALVRRKHMKSGTPKVNPVVKSKPLSNMHFILCGSVPKLSNVSYTQASFKTFIKENGGRVRNKIPGKGHYTTKKYHVLCSKKIESNKKLPLLLHEASRRGYQILDYSFITDCVRHEGEIDVDKYKVNLNHLPRGITKLKSIAKKHFGRANRMISFLKSKQKRKIFVKNSPVKKGNPGLHFVWKQWKEECENKPSNFQEGSARLKRLFEIFKTLTPRRKKKNFDEWQEKVNKLNALKVYNSKKERLFRKLTY</sequence>
<dbReference type="SUPFAM" id="SSF52113">
    <property type="entry name" value="BRCT domain"/>
    <property type="match status" value="1"/>
</dbReference>
<evidence type="ECO:0000259" key="2">
    <source>
        <dbReference type="PROSITE" id="PS50172"/>
    </source>
</evidence>
<organism evidence="3 4">
    <name type="scientific">Holothuria leucospilota</name>
    <name type="common">Black long sea cucumber</name>
    <name type="synonym">Mertensiothuria leucospilota</name>
    <dbReference type="NCBI Taxonomy" id="206669"/>
    <lineage>
        <taxon>Eukaryota</taxon>
        <taxon>Metazoa</taxon>
        <taxon>Echinodermata</taxon>
        <taxon>Eleutherozoa</taxon>
        <taxon>Echinozoa</taxon>
        <taxon>Holothuroidea</taxon>
        <taxon>Aspidochirotacea</taxon>
        <taxon>Aspidochirotida</taxon>
        <taxon>Holothuriidae</taxon>
        <taxon>Holothuria</taxon>
    </lineage>
</organism>
<gene>
    <name evidence="3" type="ORF">HOLleu_22741</name>
</gene>
<evidence type="ECO:0000313" key="4">
    <source>
        <dbReference type="Proteomes" id="UP001152320"/>
    </source>
</evidence>
<accession>A0A9Q1BZ00</accession>
<dbReference type="Pfam" id="PF16589">
    <property type="entry name" value="BRCT_2"/>
    <property type="match status" value="1"/>
</dbReference>
<dbReference type="Gene3D" id="3.40.50.10190">
    <property type="entry name" value="BRCT domain"/>
    <property type="match status" value="1"/>
</dbReference>
<reference evidence="3" key="1">
    <citation type="submission" date="2021-10" db="EMBL/GenBank/DDBJ databases">
        <title>Tropical sea cucumber genome reveals ecological adaptation and Cuvierian tubules defense mechanism.</title>
        <authorList>
            <person name="Chen T."/>
        </authorList>
    </citation>
    <scope>NUCLEOTIDE SEQUENCE</scope>
    <source>
        <strain evidence="3">Nanhai2018</strain>
        <tissue evidence="3">Muscle</tissue>
    </source>
</reference>
<name>A0A9Q1BZ00_HOLLE</name>
<feature type="compositionally biased region" description="Basic and acidic residues" evidence="1">
    <location>
        <begin position="452"/>
        <end position="468"/>
    </location>
</feature>
<dbReference type="InterPro" id="IPR036420">
    <property type="entry name" value="BRCT_dom_sf"/>
</dbReference>
<dbReference type="Proteomes" id="UP001152320">
    <property type="component" value="Chromosome 10"/>
</dbReference>
<protein>
    <recommendedName>
        <fullName evidence="2">BRCT domain-containing protein</fullName>
    </recommendedName>
</protein>
<feature type="compositionally biased region" description="Polar residues" evidence="1">
    <location>
        <begin position="362"/>
        <end position="404"/>
    </location>
</feature>
<dbReference type="InterPro" id="IPR001357">
    <property type="entry name" value="BRCT_dom"/>
</dbReference>